<accession>W4LGQ8</accession>
<evidence type="ECO:0000313" key="2">
    <source>
        <dbReference type="EMBL" id="ETW96526.1"/>
    </source>
</evidence>
<dbReference type="GO" id="GO:0008410">
    <property type="term" value="F:CoA-transferase activity"/>
    <property type="evidence" value="ECO:0007669"/>
    <property type="project" value="TreeGrafter"/>
</dbReference>
<dbReference type="HOGENOM" id="CLU_033975_5_1_7"/>
<dbReference type="PANTHER" id="PTHR48207:SF3">
    <property type="entry name" value="SUCCINATE--HYDROXYMETHYLGLUTARATE COA-TRANSFERASE"/>
    <property type="match status" value="1"/>
</dbReference>
<dbReference type="Gene3D" id="3.30.1540.10">
    <property type="entry name" value="formyl-coa transferase, domain 3"/>
    <property type="match status" value="1"/>
</dbReference>
<dbReference type="InterPro" id="IPR050483">
    <property type="entry name" value="CoA-transferase_III_domain"/>
</dbReference>
<protein>
    <recommendedName>
        <fullName evidence="4">Carnitine dehydratase</fullName>
    </recommendedName>
</protein>
<keyword evidence="3" id="KW-1185">Reference proteome</keyword>
<proteinExistence type="predicted"/>
<sequence length="286" mass="31102">MSGPLAGINVVDVTSAAAGPFVASLLGQLGAEVIKIEPPTGDRIHNVLPTQNGRCTTYLSMNVNKKGMILDLKNSDAYAVALDLIDTCDIFLENFRRGVPERLGLSYETLSARNPRLIYCTVAGWGDRGPWAKLANIDPYVQVASGFASLTGKSGSQGESMRYCGHLDLTTACTGVQAVLTALYARHKTGRGQHLQTSLMAANLALQATRIAEYYASGQQPPRMGHAVSYQVPHQAFVTQTRWIAVAAHTETEWQSLCAALEQPDWAEDERFANNAKRVEHRDTLI</sequence>
<comment type="caution">
    <text evidence="2">The sequence shown here is derived from an EMBL/GenBank/DDBJ whole genome shotgun (WGS) entry which is preliminary data.</text>
</comment>
<dbReference type="AlphaFoldDB" id="W4LGQ8"/>
<dbReference type="Pfam" id="PF02515">
    <property type="entry name" value="CoA_transf_3"/>
    <property type="match status" value="1"/>
</dbReference>
<gene>
    <name evidence="2" type="ORF">ETSY1_26215</name>
</gene>
<reference evidence="2 3" key="1">
    <citation type="journal article" date="2014" name="Nature">
        <title>An environmental bacterial taxon with a large and distinct metabolic repertoire.</title>
        <authorList>
            <person name="Wilson M.C."/>
            <person name="Mori T."/>
            <person name="Ruckert C."/>
            <person name="Uria A.R."/>
            <person name="Helf M.J."/>
            <person name="Takada K."/>
            <person name="Gernert C."/>
            <person name="Steffens U.A."/>
            <person name="Heycke N."/>
            <person name="Schmitt S."/>
            <person name="Rinke C."/>
            <person name="Helfrich E.J."/>
            <person name="Brachmann A.O."/>
            <person name="Gurgui C."/>
            <person name="Wakimoto T."/>
            <person name="Kracht M."/>
            <person name="Crusemann M."/>
            <person name="Hentschel U."/>
            <person name="Abe I."/>
            <person name="Matsunaga S."/>
            <person name="Kalinowski J."/>
            <person name="Takeyama H."/>
            <person name="Piel J."/>
        </authorList>
    </citation>
    <scope>NUCLEOTIDE SEQUENCE [LARGE SCALE GENOMIC DNA]</scope>
    <source>
        <strain evidence="3">TSY1</strain>
    </source>
</reference>
<dbReference type="Proteomes" id="UP000019141">
    <property type="component" value="Unassembled WGS sequence"/>
</dbReference>
<name>W4LGQ8_ENTF1</name>
<dbReference type="InterPro" id="IPR044855">
    <property type="entry name" value="CoA-Trfase_III_dom3_sf"/>
</dbReference>
<dbReference type="PANTHER" id="PTHR48207">
    <property type="entry name" value="SUCCINATE--HYDROXYMETHYLGLUTARATE COA-TRANSFERASE"/>
    <property type="match status" value="1"/>
</dbReference>
<dbReference type="Gene3D" id="3.40.50.10540">
    <property type="entry name" value="Crotonobetainyl-coa:carnitine coa-transferase, domain 1"/>
    <property type="match status" value="1"/>
</dbReference>
<dbReference type="InterPro" id="IPR023606">
    <property type="entry name" value="CoA-Trfase_III_dom_1_sf"/>
</dbReference>
<evidence type="ECO:0000256" key="1">
    <source>
        <dbReference type="ARBA" id="ARBA00022679"/>
    </source>
</evidence>
<dbReference type="EMBL" id="AZHW01000774">
    <property type="protein sequence ID" value="ETW96526.1"/>
    <property type="molecule type" value="Genomic_DNA"/>
</dbReference>
<dbReference type="SUPFAM" id="SSF89796">
    <property type="entry name" value="CoA-transferase family III (CaiB/BaiF)"/>
    <property type="match status" value="1"/>
</dbReference>
<evidence type="ECO:0000313" key="3">
    <source>
        <dbReference type="Proteomes" id="UP000019141"/>
    </source>
</evidence>
<keyword evidence="1" id="KW-0808">Transferase</keyword>
<evidence type="ECO:0008006" key="4">
    <source>
        <dbReference type="Google" id="ProtNLM"/>
    </source>
</evidence>
<organism evidence="2 3">
    <name type="scientific">Entotheonella factor</name>
    <dbReference type="NCBI Taxonomy" id="1429438"/>
    <lineage>
        <taxon>Bacteria</taxon>
        <taxon>Pseudomonadati</taxon>
        <taxon>Nitrospinota/Tectimicrobiota group</taxon>
        <taxon>Candidatus Tectimicrobiota</taxon>
        <taxon>Candidatus Entotheonellia</taxon>
        <taxon>Candidatus Entotheonellales</taxon>
        <taxon>Candidatus Entotheonellaceae</taxon>
        <taxon>Candidatus Entotheonella</taxon>
    </lineage>
</organism>
<dbReference type="InterPro" id="IPR003673">
    <property type="entry name" value="CoA-Trfase_fam_III"/>
</dbReference>